<dbReference type="InterPro" id="IPR016024">
    <property type="entry name" value="ARM-type_fold"/>
</dbReference>
<gene>
    <name evidence="1" type="ORF">SG35_006010</name>
</gene>
<accession>A0AAE9YS42</accession>
<evidence type="ECO:0000313" key="2">
    <source>
        <dbReference type="Proteomes" id="UP000032568"/>
    </source>
</evidence>
<reference evidence="1 2" key="1">
    <citation type="journal article" date="2015" name="Genome Announc.">
        <title>Draft Genome Sequences of Marine Isolates of Thalassomonas viridans and Thalassomonas actiniarum.</title>
        <authorList>
            <person name="Olonade I."/>
            <person name="van Zyl L.J."/>
            <person name="Trindade M."/>
        </authorList>
    </citation>
    <scope>NUCLEOTIDE SEQUENCE [LARGE SCALE GENOMIC DNA]</scope>
    <source>
        <strain evidence="1 2">A5K-106</strain>
    </source>
</reference>
<dbReference type="KEGG" id="tact:SG35_006010"/>
<keyword evidence="2" id="KW-1185">Reference proteome</keyword>
<organism evidence="1 2">
    <name type="scientific">Thalassomonas actiniarum</name>
    <dbReference type="NCBI Taxonomy" id="485447"/>
    <lineage>
        <taxon>Bacteria</taxon>
        <taxon>Pseudomonadati</taxon>
        <taxon>Pseudomonadota</taxon>
        <taxon>Gammaproteobacteria</taxon>
        <taxon>Alteromonadales</taxon>
        <taxon>Colwelliaceae</taxon>
        <taxon>Thalassomonas</taxon>
    </lineage>
</organism>
<protein>
    <submittedName>
        <fullName evidence="1">DNA alkylation repair protein</fullName>
    </submittedName>
</protein>
<dbReference type="EMBL" id="CP059735">
    <property type="protein sequence ID" value="WDE00205.1"/>
    <property type="molecule type" value="Genomic_DNA"/>
</dbReference>
<proteinExistence type="predicted"/>
<sequence>MAELLKNVYTQEFIAALAQQLTAIYPDFENKKFQQLIFAASWQQKELKARMNHIAHSLHQVLPGPYHHNLVLLKQIKVERSGFEYMFLPAYVELYGQEDYVASIPALAHFTEFASSEFAVRPFIIKYPRQMMAQMALWARMDNKHLRRLASEGCRPRLPWAMALPDFKQDPSPLLPILEVLKDDPSEYVRRSVANNLNDIAKDHPKLITGIAKNWFGQTENTDRLVKHACRTLLKKAEPEILTLFGFAPPKAIQVTSLKVQKQVAMGDRLSFSFTLATKAQALGKLRIEYAIDYMKSNGKQARKIFKIAEADYNTRQKDITREQSFKAISTRKHYPGAHGMAVIINGQELAAGEFTLTAA</sequence>
<dbReference type="Proteomes" id="UP000032568">
    <property type="component" value="Chromosome"/>
</dbReference>
<reference evidence="1 2" key="2">
    <citation type="journal article" date="2022" name="Mar. Drugs">
        <title>Bioassay-Guided Fractionation Leads to the Detection of Cholic Acid Generated by the Rare Thalassomonas sp.</title>
        <authorList>
            <person name="Pheiffer F."/>
            <person name="Schneider Y.K."/>
            <person name="Hansen E.H."/>
            <person name="Andersen J.H."/>
            <person name="Isaksson J."/>
            <person name="Busche T."/>
            <person name="R C."/>
            <person name="Kalinowski J."/>
            <person name="Zyl L.V."/>
            <person name="Trindade M."/>
        </authorList>
    </citation>
    <scope>NUCLEOTIDE SEQUENCE [LARGE SCALE GENOMIC DNA]</scope>
    <source>
        <strain evidence="1 2">A5K-106</strain>
    </source>
</reference>
<dbReference type="Gene3D" id="1.25.40.290">
    <property type="entry name" value="ARM repeat domains"/>
    <property type="match status" value="1"/>
</dbReference>
<evidence type="ECO:0000313" key="1">
    <source>
        <dbReference type="EMBL" id="WDE00205.1"/>
    </source>
</evidence>
<name>A0AAE9YS42_9GAMM</name>
<dbReference type="SUPFAM" id="SSF48371">
    <property type="entry name" value="ARM repeat"/>
    <property type="match status" value="1"/>
</dbReference>
<dbReference type="AlphaFoldDB" id="A0AAE9YS42"/>
<dbReference type="RefSeq" id="WP_044832254.1">
    <property type="nucleotide sequence ID" value="NZ_CP059735.1"/>
</dbReference>